<dbReference type="InterPro" id="IPR001519">
    <property type="entry name" value="Ferritin"/>
</dbReference>
<dbReference type="Proteomes" id="UP000092461">
    <property type="component" value="Unassembled WGS sequence"/>
</dbReference>
<evidence type="ECO:0000256" key="13">
    <source>
        <dbReference type="ARBA" id="ARBA00063343"/>
    </source>
</evidence>
<proteinExistence type="inferred from homology"/>
<evidence type="ECO:0000313" key="19">
    <source>
        <dbReference type="Proteomes" id="UP000092461"/>
    </source>
</evidence>
<dbReference type="FunFam" id="1.20.1260.10:FF:000017">
    <property type="entry name" value="Ferritin"/>
    <property type="match status" value="1"/>
</dbReference>
<dbReference type="GeneID" id="129797847"/>
<dbReference type="GO" id="GO:0005576">
    <property type="term" value="C:extracellular region"/>
    <property type="evidence" value="ECO:0007669"/>
    <property type="project" value="UniProtKB-SubCell"/>
</dbReference>
<keyword evidence="8 15" id="KW-0560">Oxidoreductase</keyword>
<reference evidence="18" key="1">
    <citation type="submission" date="2020-05" db="UniProtKB">
        <authorList>
            <consortium name="EnsemblMetazoa"/>
        </authorList>
    </citation>
    <scope>IDENTIFICATION</scope>
    <source>
        <strain evidence="18">Jacobina</strain>
    </source>
</reference>
<evidence type="ECO:0000256" key="11">
    <source>
        <dbReference type="ARBA" id="ARBA00023157"/>
    </source>
</evidence>
<dbReference type="GO" id="GO:0006826">
    <property type="term" value="P:iron ion transport"/>
    <property type="evidence" value="ECO:0007669"/>
    <property type="project" value="InterPro"/>
</dbReference>
<dbReference type="InterPro" id="IPR009040">
    <property type="entry name" value="Ferritin-like_diiron"/>
</dbReference>
<dbReference type="EMBL" id="AJWK01029076">
    <property type="status" value="NOT_ANNOTATED_CDS"/>
    <property type="molecule type" value="Genomic_DNA"/>
</dbReference>
<evidence type="ECO:0000256" key="12">
    <source>
        <dbReference type="ARBA" id="ARBA00047990"/>
    </source>
</evidence>
<keyword evidence="6 14" id="KW-0479">Metal-binding</keyword>
<evidence type="ECO:0000256" key="6">
    <source>
        <dbReference type="ARBA" id="ARBA00022723"/>
    </source>
</evidence>
<feature type="signal peptide" evidence="16">
    <location>
        <begin position="1"/>
        <end position="19"/>
    </location>
</feature>
<evidence type="ECO:0000313" key="18">
    <source>
        <dbReference type="EnsemblMetazoa" id="LLOJ008576-PA"/>
    </source>
</evidence>
<keyword evidence="7 16" id="KW-0732">Signal</keyword>
<feature type="binding site" evidence="14">
    <location>
        <position position="87"/>
    </location>
    <ligand>
        <name>Fe cation</name>
        <dbReference type="ChEBI" id="CHEBI:24875"/>
        <label>1</label>
    </ligand>
</feature>
<feature type="binding site" evidence="14">
    <location>
        <position position="90"/>
    </location>
    <ligand>
        <name>Fe cation</name>
        <dbReference type="ChEBI" id="CHEBI:24875"/>
        <label>1</label>
    </ligand>
</feature>
<comment type="catalytic activity">
    <reaction evidence="12 15">
        <text>4 Fe(2+) + O2 + 4 H(+) = 4 Fe(3+) + 2 H2O</text>
        <dbReference type="Rhea" id="RHEA:11148"/>
        <dbReference type="ChEBI" id="CHEBI:15377"/>
        <dbReference type="ChEBI" id="CHEBI:15378"/>
        <dbReference type="ChEBI" id="CHEBI:15379"/>
        <dbReference type="ChEBI" id="CHEBI:29033"/>
        <dbReference type="ChEBI" id="CHEBI:29034"/>
        <dbReference type="EC" id="1.16.3.1"/>
    </reaction>
</comment>
<dbReference type="VEuPathDB" id="VectorBase:LLOJ008576"/>
<dbReference type="EC" id="1.16.3.1" evidence="15"/>
<comment type="similarity">
    <text evidence="3 15">Belongs to the ferritin family.</text>
</comment>
<evidence type="ECO:0000256" key="9">
    <source>
        <dbReference type="ARBA" id="ARBA00023004"/>
    </source>
</evidence>
<evidence type="ECO:0000256" key="8">
    <source>
        <dbReference type="ARBA" id="ARBA00023002"/>
    </source>
</evidence>
<dbReference type="GO" id="GO:0008199">
    <property type="term" value="F:ferric iron binding"/>
    <property type="evidence" value="ECO:0007669"/>
    <property type="project" value="InterPro"/>
</dbReference>
<evidence type="ECO:0000256" key="4">
    <source>
        <dbReference type="ARBA" id="ARBA00022434"/>
    </source>
</evidence>
<dbReference type="PANTHER" id="PTHR11431">
    <property type="entry name" value="FERRITIN"/>
    <property type="match status" value="1"/>
</dbReference>
<evidence type="ECO:0000256" key="16">
    <source>
        <dbReference type="SAM" id="SignalP"/>
    </source>
</evidence>
<evidence type="ECO:0000256" key="10">
    <source>
        <dbReference type="ARBA" id="ARBA00023034"/>
    </source>
</evidence>
<keyword evidence="5" id="KW-0964">Secreted</keyword>
<dbReference type="GO" id="GO:0005794">
    <property type="term" value="C:Golgi apparatus"/>
    <property type="evidence" value="ECO:0007669"/>
    <property type="project" value="UniProtKB-SubCell"/>
</dbReference>
<protein>
    <recommendedName>
        <fullName evidence="15">Ferritin</fullName>
        <ecNumber evidence="15">1.16.3.1</ecNumber>
    </recommendedName>
</protein>
<dbReference type="PROSITE" id="PS50905">
    <property type="entry name" value="FERRITIN_LIKE"/>
    <property type="match status" value="1"/>
</dbReference>
<dbReference type="SUPFAM" id="SSF47240">
    <property type="entry name" value="Ferritin-like"/>
    <property type="match status" value="1"/>
</dbReference>
<organism evidence="18 19">
    <name type="scientific">Lutzomyia longipalpis</name>
    <name type="common">Sand fly</name>
    <dbReference type="NCBI Taxonomy" id="7200"/>
    <lineage>
        <taxon>Eukaryota</taxon>
        <taxon>Metazoa</taxon>
        <taxon>Ecdysozoa</taxon>
        <taxon>Arthropoda</taxon>
        <taxon>Hexapoda</taxon>
        <taxon>Insecta</taxon>
        <taxon>Pterygota</taxon>
        <taxon>Neoptera</taxon>
        <taxon>Endopterygota</taxon>
        <taxon>Diptera</taxon>
        <taxon>Nematocera</taxon>
        <taxon>Psychodoidea</taxon>
        <taxon>Psychodidae</taxon>
        <taxon>Lutzomyia</taxon>
        <taxon>Lutzomyia</taxon>
    </lineage>
</organism>
<evidence type="ECO:0000256" key="5">
    <source>
        <dbReference type="ARBA" id="ARBA00022525"/>
    </source>
</evidence>
<dbReference type="Gene3D" id="1.20.1260.10">
    <property type="match status" value="1"/>
</dbReference>
<feature type="chain" id="PRO_5008408410" description="Ferritin" evidence="16">
    <location>
        <begin position="20"/>
        <end position="211"/>
    </location>
</feature>
<dbReference type="VEuPathDB" id="VectorBase:LLONM1_001700"/>
<evidence type="ECO:0000256" key="3">
    <source>
        <dbReference type="ARBA" id="ARBA00007513"/>
    </source>
</evidence>
<dbReference type="Pfam" id="PF00210">
    <property type="entry name" value="Ferritin"/>
    <property type="match status" value="1"/>
</dbReference>
<evidence type="ECO:0000256" key="7">
    <source>
        <dbReference type="ARBA" id="ARBA00022729"/>
    </source>
</evidence>
<keyword evidence="10" id="KW-0333">Golgi apparatus</keyword>
<dbReference type="OrthoDB" id="186462at2759"/>
<dbReference type="KEGG" id="lll:129797847"/>
<keyword evidence="9 14" id="KW-0408">Iron</keyword>
<keyword evidence="11" id="KW-1015">Disulfide bond</keyword>
<dbReference type="CDD" id="cd01056">
    <property type="entry name" value="Euk_Ferritin"/>
    <property type="match status" value="1"/>
</dbReference>
<comment type="subunit">
    <text evidence="13">Oligomer of 12 light (L) chains and 12 heavy (H) chains; L and H chains are disulfide-linked. The functional molecule forms a roughly spherical shell with a diameter of 12 nm and contains a central cavity into which the insoluble ferric iron core is deposited.</text>
</comment>
<dbReference type="AlphaFoldDB" id="A0A1B0GKL0"/>
<evidence type="ECO:0000256" key="14">
    <source>
        <dbReference type="PIRSR" id="PIRSR601519-1"/>
    </source>
</evidence>
<feature type="binding site" evidence="14">
    <location>
        <position position="52"/>
    </location>
    <ligand>
        <name>Fe cation</name>
        <dbReference type="ChEBI" id="CHEBI:24875"/>
        <label>1</label>
    </ligand>
</feature>
<feature type="binding site" evidence="14">
    <location>
        <position position="141"/>
    </location>
    <ligand>
        <name>Fe cation</name>
        <dbReference type="ChEBI" id="CHEBI:24875"/>
        <label>1</label>
    </ligand>
</feature>
<sequence length="211" mass="23883">MKHLFAIAILFSVAFVASADLKCSIDMPAVPTEWLDMFKKCIESMRDQIQKEVDASMTYLAMGAYFSRDTVNRPGFAKHFFEAASEERDHANKLIEYLLMRGGLNTFNETSMITDLIKVKLVENTKWNSGVEALKDALKLEAEVTESIRGVIKACEGDKNDYHLVDYLTGVFLEEQYHGQRELAGMISTLSKMMNTHGTIGEFLYDKTLLD</sequence>
<dbReference type="GO" id="GO:0008198">
    <property type="term" value="F:ferrous iron binding"/>
    <property type="evidence" value="ECO:0007669"/>
    <property type="project" value="TreeGrafter"/>
</dbReference>
<dbReference type="InterPro" id="IPR009078">
    <property type="entry name" value="Ferritin-like_SF"/>
</dbReference>
<feature type="binding site" evidence="14">
    <location>
        <position position="176"/>
    </location>
    <ligand>
        <name>Fe cation</name>
        <dbReference type="ChEBI" id="CHEBI:24875"/>
        <label>1</label>
    </ligand>
</feature>
<dbReference type="EnsemblMetazoa" id="LLOJ008576-RA">
    <property type="protein sequence ID" value="LLOJ008576-PA"/>
    <property type="gene ID" value="LLOJ008576"/>
</dbReference>
<dbReference type="InterPro" id="IPR012347">
    <property type="entry name" value="Ferritin-like"/>
</dbReference>
<comment type="subcellular location">
    <subcellularLocation>
        <location evidence="1">Golgi apparatus</location>
    </subcellularLocation>
    <subcellularLocation>
        <location evidence="2">Secreted</location>
    </subcellularLocation>
</comment>
<keyword evidence="19" id="KW-1185">Reference proteome</keyword>
<evidence type="ECO:0000256" key="1">
    <source>
        <dbReference type="ARBA" id="ARBA00004555"/>
    </source>
</evidence>
<dbReference type="RefSeq" id="XP_055696668.1">
    <property type="nucleotide sequence ID" value="XM_055840693.1"/>
</dbReference>
<dbReference type="InterPro" id="IPR008331">
    <property type="entry name" value="Ferritin_DPS_dom"/>
</dbReference>
<accession>A0A1B0GKL0</accession>
<dbReference type="PANTHER" id="PTHR11431:SF43">
    <property type="entry name" value="FERRITIN"/>
    <property type="match status" value="1"/>
</dbReference>
<dbReference type="GO" id="GO:0004322">
    <property type="term" value="F:ferroxidase activity"/>
    <property type="evidence" value="ECO:0007669"/>
    <property type="project" value="UniProtKB-EC"/>
</dbReference>
<name>A0A1B0GKL0_LUTLO</name>
<evidence type="ECO:0000256" key="15">
    <source>
        <dbReference type="RuleBase" id="RU361145"/>
    </source>
</evidence>
<keyword evidence="4 15" id="KW-0409">Iron storage</keyword>
<comment type="function">
    <text evidence="15">Stores iron in a soluble, non-toxic, readily available form. Important for iron homeostasis. Iron is taken up in the ferrous form and deposited as ferric hydroxides after oxidation.</text>
</comment>
<feature type="domain" description="Ferritin-like diiron" evidence="17">
    <location>
        <begin position="35"/>
        <end position="194"/>
    </location>
</feature>
<dbReference type="CTD" id="46415"/>
<evidence type="ECO:0000256" key="2">
    <source>
        <dbReference type="ARBA" id="ARBA00004613"/>
    </source>
</evidence>
<dbReference type="GO" id="GO:0006879">
    <property type="term" value="P:intracellular iron ion homeostasis"/>
    <property type="evidence" value="ECO:0007669"/>
    <property type="project" value="UniProtKB-KW"/>
</dbReference>
<evidence type="ECO:0000259" key="17">
    <source>
        <dbReference type="PROSITE" id="PS50905"/>
    </source>
</evidence>